<accession>A0A059FXX0</accession>
<dbReference type="InterPro" id="IPR018317">
    <property type="entry name" value="QueC"/>
</dbReference>
<protein>
    <recommendedName>
        <fullName evidence="9">7-cyano-7-deazaguanine synthase</fullName>
        <ecNumber evidence="9">6.3.4.20</ecNumber>
    </recommendedName>
</protein>
<dbReference type="RefSeq" id="WP_011647529.1">
    <property type="nucleotide sequence ID" value="NZ_ARYI01000004.1"/>
</dbReference>
<evidence type="ECO:0000256" key="4">
    <source>
        <dbReference type="ARBA" id="ARBA00022741"/>
    </source>
</evidence>
<dbReference type="SUPFAM" id="SSF52402">
    <property type="entry name" value="Adenine nucleotide alpha hydrolases-like"/>
    <property type="match status" value="1"/>
</dbReference>
<dbReference type="Gene3D" id="3.40.50.620">
    <property type="entry name" value="HUPs"/>
    <property type="match status" value="1"/>
</dbReference>
<keyword evidence="6" id="KW-0862">Zinc</keyword>
<comment type="pathway">
    <text evidence="1">Purine metabolism; 7-cyano-7-deazaguanine biosynthesis.</text>
</comment>
<dbReference type="EC" id="6.3.4.20" evidence="9"/>
<dbReference type="EMBL" id="ARYI01000004">
    <property type="protein sequence ID" value="KCZ95323.1"/>
    <property type="molecule type" value="Genomic_DNA"/>
</dbReference>
<evidence type="ECO:0000256" key="8">
    <source>
        <dbReference type="ARBA" id="ARBA00037993"/>
    </source>
</evidence>
<evidence type="ECO:0000313" key="11">
    <source>
        <dbReference type="EMBL" id="KCZ95323.1"/>
    </source>
</evidence>
<evidence type="ECO:0000256" key="2">
    <source>
        <dbReference type="ARBA" id="ARBA00022598"/>
    </source>
</evidence>
<dbReference type="GO" id="GO:0005524">
    <property type="term" value="F:ATP binding"/>
    <property type="evidence" value="ECO:0007669"/>
    <property type="project" value="UniProtKB-KW"/>
</dbReference>
<dbReference type="PANTHER" id="PTHR42914:SF1">
    <property type="entry name" value="7-CYANO-7-DEAZAGUANINE SYNTHASE"/>
    <property type="match status" value="1"/>
</dbReference>
<evidence type="ECO:0000256" key="3">
    <source>
        <dbReference type="ARBA" id="ARBA00022723"/>
    </source>
</evidence>
<keyword evidence="12" id="KW-1185">Reference proteome</keyword>
<dbReference type="Pfam" id="PF06508">
    <property type="entry name" value="QueC"/>
    <property type="match status" value="2"/>
</dbReference>
<keyword evidence="4" id="KW-0547">Nucleotide-binding</keyword>
<comment type="caution">
    <text evidence="11">The sequence shown here is derived from an EMBL/GenBank/DDBJ whole genome shotgun (WGS) entry which is preliminary data.</text>
</comment>
<gene>
    <name evidence="11" type="ORF">HHI_06619</name>
</gene>
<keyword evidence="2" id="KW-0436">Ligase</keyword>
<evidence type="ECO:0000256" key="10">
    <source>
        <dbReference type="ARBA" id="ARBA00047890"/>
    </source>
</evidence>
<organism evidence="11 12">
    <name type="scientific">Hyphomonas hirschiana VP5</name>
    <dbReference type="NCBI Taxonomy" id="1280951"/>
    <lineage>
        <taxon>Bacteria</taxon>
        <taxon>Pseudomonadati</taxon>
        <taxon>Pseudomonadota</taxon>
        <taxon>Alphaproteobacteria</taxon>
        <taxon>Hyphomonadales</taxon>
        <taxon>Hyphomonadaceae</taxon>
        <taxon>Hyphomonas</taxon>
    </lineage>
</organism>
<dbReference type="GO" id="GO:0016874">
    <property type="term" value="F:ligase activity"/>
    <property type="evidence" value="ECO:0007669"/>
    <property type="project" value="UniProtKB-KW"/>
</dbReference>
<comment type="similarity">
    <text evidence="8">Belongs to the QueC family.</text>
</comment>
<comment type="catalytic activity">
    <reaction evidence="10">
        <text>7-carboxy-7-carbaguanine + NH4(+) + 2 ATP = 7-cyano-7-carbaguanine + 2 AMP + 2 diphosphate + 2 H(+)</text>
        <dbReference type="Rhea" id="RHEA:27982"/>
        <dbReference type="ChEBI" id="CHEBI:15378"/>
        <dbReference type="ChEBI" id="CHEBI:28938"/>
        <dbReference type="ChEBI" id="CHEBI:30616"/>
        <dbReference type="ChEBI" id="CHEBI:33019"/>
        <dbReference type="ChEBI" id="CHEBI:45075"/>
        <dbReference type="ChEBI" id="CHEBI:61036"/>
        <dbReference type="ChEBI" id="CHEBI:456215"/>
        <dbReference type="EC" id="6.3.4.20"/>
    </reaction>
</comment>
<dbReference type="PANTHER" id="PTHR42914">
    <property type="entry name" value="7-CYANO-7-DEAZAGUANINE SYNTHASE"/>
    <property type="match status" value="1"/>
</dbReference>
<evidence type="ECO:0000256" key="7">
    <source>
        <dbReference type="ARBA" id="ARBA00022840"/>
    </source>
</evidence>
<evidence type="ECO:0000256" key="6">
    <source>
        <dbReference type="ARBA" id="ARBA00022833"/>
    </source>
</evidence>
<dbReference type="GO" id="GO:0008616">
    <property type="term" value="P:tRNA queuosine(34) biosynthetic process"/>
    <property type="evidence" value="ECO:0007669"/>
    <property type="project" value="UniProtKB-KW"/>
</dbReference>
<evidence type="ECO:0000313" key="12">
    <source>
        <dbReference type="Proteomes" id="UP000025061"/>
    </source>
</evidence>
<proteinExistence type="inferred from homology"/>
<keyword evidence="3" id="KW-0479">Metal-binding</keyword>
<dbReference type="Proteomes" id="UP000025061">
    <property type="component" value="Unassembled WGS sequence"/>
</dbReference>
<evidence type="ECO:0000256" key="5">
    <source>
        <dbReference type="ARBA" id="ARBA00022785"/>
    </source>
</evidence>
<keyword evidence="7" id="KW-0067">ATP-binding</keyword>
<dbReference type="AlphaFoldDB" id="A0A059FXX0"/>
<sequence>MTADDSIETVVLVSGGIDSAACAAMYANNGGSTTGVFVDYGHPAAIEEFASAEKVCAALGIPLLKTSFSTDRITGPGEIVGRNALLIWSAVFASGIKKGVIAIGVHAGTTYYDCSSTFITRMDNMLAESTNGLVRISAPFVNASKSEVFSYLQRSKVEASLTYSCESGSKEPCGICASCQDRTKLGLR</sequence>
<evidence type="ECO:0000256" key="9">
    <source>
        <dbReference type="ARBA" id="ARBA00039149"/>
    </source>
</evidence>
<keyword evidence="5" id="KW-0671">Queuosine biosynthesis</keyword>
<name>A0A059FXX0_9PROT</name>
<reference evidence="11 12" key="1">
    <citation type="submission" date="2013-04" db="EMBL/GenBank/DDBJ databases">
        <title>Hyphomonas hirschiana VP5 Genome Sequencing.</title>
        <authorList>
            <person name="Lai Q."/>
            <person name="Shao Z."/>
        </authorList>
    </citation>
    <scope>NUCLEOTIDE SEQUENCE [LARGE SCALE GENOMIC DNA]</scope>
    <source>
        <strain evidence="11 12">VP5</strain>
    </source>
</reference>
<dbReference type="OrthoDB" id="9789567at2"/>
<dbReference type="GO" id="GO:0046872">
    <property type="term" value="F:metal ion binding"/>
    <property type="evidence" value="ECO:0007669"/>
    <property type="project" value="UniProtKB-KW"/>
</dbReference>
<evidence type="ECO:0000256" key="1">
    <source>
        <dbReference type="ARBA" id="ARBA00005061"/>
    </source>
</evidence>
<dbReference type="InterPro" id="IPR014729">
    <property type="entry name" value="Rossmann-like_a/b/a_fold"/>
</dbReference>